<organism evidence="1 2">
    <name type="scientific">Vulgatibacter incomptus</name>
    <dbReference type="NCBI Taxonomy" id="1391653"/>
    <lineage>
        <taxon>Bacteria</taxon>
        <taxon>Pseudomonadati</taxon>
        <taxon>Myxococcota</taxon>
        <taxon>Myxococcia</taxon>
        <taxon>Myxococcales</taxon>
        <taxon>Cystobacterineae</taxon>
        <taxon>Vulgatibacteraceae</taxon>
        <taxon>Vulgatibacter</taxon>
    </lineage>
</organism>
<dbReference type="EMBL" id="CP012332">
    <property type="protein sequence ID" value="AKU92050.1"/>
    <property type="molecule type" value="Genomic_DNA"/>
</dbReference>
<evidence type="ECO:0000313" key="1">
    <source>
        <dbReference type="EMBL" id="AKU92050.1"/>
    </source>
</evidence>
<dbReference type="AlphaFoldDB" id="A0A0K1PEV6"/>
<dbReference type="Proteomes" id="UP000055590">
    <property type="component" value="Chromosome"/>
</dbReference>
<dbReference type="PROSITE" id="PS51257">
    <property type="entry name" value="PROKAR_LIPOPROTEIN"/>
    <property type="match status" value="1"/>
</dbReference>
<gene>
    <name evidence="1" type="ORF">AKJ08_2437</name>
</gene>
<accession>A0A0K1PEV6</accession>
<proteinExistence type="predicted"/>
<reference evidence="1 2" key="1">
    <citation type="submission" date="2015-08" db="EMBL/GenBank/DDBJ databases">
        <authorList>
            <person name="Babu N.S."/>
            <person name="Beckwith C.J."/>
            <person name="Beseler K.G."/>
            <person name="Brison A."/>
            <person name="Carone J.V."/>
            <person name="Caskin T.P."/>
            <person name="Diamond M."/>
            <person name="Durham M.E."/>
            <person name="Foxe J.M."/>
            <person name="Go M."/>
            <person name="Henderson B.A."/>
            <person name="Jones I.B."/>
            <person name="McGettigan J.A."/>
            <person name="Micheletti S.J."/>
            <person name="Nasrallah M.E."/>
            <person name="Ortiz D."/>
            <person name="Piller C.R."/>
            <person name="Privatt S.R."/>
            <person name="Schneider S.L."/>
            <person name="Sharp S."/>
            <person name="Smith T.C."/>
            <person name="Stanton J.D."/>
            <person name="Ullery H.E."/>
            <person name="Wilson R.J."/>
            <person name="Serrano M.G."/>
            <person name="Buck G."/>
            <person name="Lee V."/>
            <person name="Wang Y."/>
            <person name="Carvalho R."/>
            <person name="Voegtly L."/>
            <person name="Shi R."/>
            <person name="Duckworth R."/>
            <person name="Johnson A."/>
            <person name="Loviza R."/>
            <person name="Walstead R."/>
            <person name="Shah Z."/>
            <person name="Kiflezghi M."/>
            <person name="Wade K."/>
            <person name="Ball S.L."/>
            <person name="Bradley K.W."/>
            <person name="Asai D.J."/>
            <person name="Bowman C.A."/>
            <person name="Russell D.A."/>
            <person name="Pope W.H."/>
            <person name="Jacobs-Sera D."/>
            <person name="Hendrix R.W."/>
            <person name="Hatfull G.F."/>
        </authorList>
    </citation>
    <scope>NUCLEOTIDE SEQUENCE [LARGE SCALE GENOMIC DNA]</scope>
    <source>
        <strain evidence="1 2">DSM 27710</strain>
    </source>
</reference>
<dbReference type="KEGG" id="vin:AKJ08_2437"/>
<evidence type="ECO:0008006" key="3">
    <source>
        <dbReference type="Google" id="ProtNLM"/>
    </source>
</evidence>
<name>A0A0K1PEV6_9BACT</name>
<dbReference type="RefSeq" id="WP_050726278.1">
    <property type="nucleotide sequence ID" value="NZ_CP012332.1"/>
</dbReference>
<evidence type="ECO:0000313" key="2">
    <source>
        <dbReference type="Proteomes" id="UP000055590"/>
    </source>
</evidence>
<dbReference type="STRING" id="1391653.AKJ08_2437"/>
<protein>
    <recommendedName>
        <fullName evidence="3">Lipoprotein</fullName>
    </recommendedName>
</protein>
<sequence>MIERALLGFALVLALGGCGRESKDDGDPLTQGERCVLVQEQAEACVESFCASGKASAFCGCYDQGLDLDTRTCTCGLVDFWKARKTELCPEDLPNNPRLDCASMNLAQYEACR</sequence>
<keyword evidence="2" id="KW-1185">Reference proteome</keyword>